<dbReference type="SUPFAM" id="SSF53098">
    <property type="entry name" value="Ribonuclease H-like"/>
    <property type="match status" value="1"/>
</dbReference>
<comment type="function">
    <text evidence="1">DNA polymerase III is a complex, multichain enzyme responsible for most of the replicative synthesis in bacteria. The epsilon subunit contain the editing function and is a proofreading 3'-5' exonuclease.</text>
</comment>
<dbReference type="InterPro" id="IPR013520">
    <property type="entry name" value="Ribonucl_H"/>
</dbReference>
<gene>
    <name evidence="4" type="ORF">C6P61_04050</name>
</gene>
<evidence type="ECO:0000259" key="3">
    <source>
        <dbReference type="SMART" id="SM00479"/>
    </source>
</evidence>
<dbReference type="FunFam" id="3.30.420.10:FF:000045">
    <property type="entry name" value="3'-5' exonuclease DinG"/>
    <property type="match status" value="1"/>
</dbReference>
<keyword evidence="5" id="KW-1185">Reference proteome</keyword>
<protein>
    <submittedName>
        <fullName evidence="4">DNA polymerase III subunit epsilon</fullName>
    </submittedName>
</protein>
<dbReference type="GO" id="GO:0003676">
    <property type="term" value="F:nucleic acid binding"/>
    <property type="evidence" value="ECO:0007669"/>
    <property type="project" value="InterPro"/>
</dbReference>
<evidence type="ECO:0000313" key="4">
    <source>
        <dbReference type="EMBL" id="PRD69817.1"/>
    </source>
</evidence>
<evidence type="ECO:0000256" key="2">
    <source>
        <dbReference type="ARBA" id="ARBA00026073"/>
    </source>
</evidence>
<dbReference type="Proteomes" id="UP000238326">
    <property type="component" value="Unassembled WGS sequence"/>
</dbReference>
<dbReference type="Pfam" id="PF00929">
    <property type="entry name" value="RNase_T"/>
    <property type="match status" value="1"/>
</dbReference>
<feature type="domain" description="Exonuclease" evidence="3">
    <location>
        <begin position="4"/>
        <end position="171"/>
    </location>
</feature>
<dbReference type="PANTHER" id="PTHR30231">
    <property type="entry name" value="DNA POLYMERASE III SUBUNIT EPSILON"/>
    <property type="match status" value="1"/>
</dbReference>
<organism evidence="4 5">
    <name type="scientific">Malikia spinosa</name>
    <dbReference type="NCBI Taxonomy" id="86180"/>
    <lineage>
        <taxon>Bacteria</taxon>
        <taxon>Pseudomonadati</taxon>
        <taxon>Pseudomonadota</taxon>
        <taxon>Betaproteobacteria</taxon>
        <taxon>Burkholderiales</taxon>
        <taxon>Comamonadaceae</taxon>
        <taxon>Malikia</taxon>
    </lineage>
</organism>
<dbReference type="SMART" id="SM00479">
    <property type="entry name" value="EXOIII"/>
    <property type="match status" value="1"/>
</dbReference>
<dbReference type="PANTHER" id="PTHR30231:SF37">
    <property type="entry name" value="EXODEOXYRIBONUCLEASE 10"/>
    <property type="match status" value="1"/>
</dbReference>
<evidence type="ECO:0000313" key="5">
    <source>
        <dbReference type="Proteomes" id="UP000238326"/>
    </source>
</evidence>
<evidence type="ECO:0000256" key="1">
    <source>
        <dbReference type="ARBA" id="ARBA00025483"/>
    </source>
</evidence>
<dbReference type="OrthoDB" id="9803913at2"/>
<sequence length="206" mass="22516">MMSAIAVIDFETSGLLPEAGGRATEVAIVLVEQGRVIDRFASLMNAGVWIPPFITELTGISNEMVRAAPAAAQVMAQAAQFVGDRPLVAHNASFDRKFWQSELARVGLVAAQPFACTVLLSRRLYPDAPNHKLGTLAEFHALPRNGRAHRALSDAEVTAELLLRIQRDLRQRHGVDAPDHDFLQALQQCSKATLPRFWQRQAGATA</sequence>
<comment type="caution">
    <text evidence="4">The sequence shown here is derived from an EMBL/GenBank/DDBJ whole genome shotgun (WGS) entry which is preliminary data.</text>
</comment>
<dbReference type="GO" id="GO:0045004">
    <property type="term" value="P:DNA replication proofreading"/>
    <property type="evidence" value="ECO:0007669"/>
    <property type="project" value="TreeGrafter"/>
</dbReference>
<dbReference type="InterPro" id="IPR036397">
    <property type="entry name" value="RNaseH_sf"/>
</dbReference>
<dbReference type="GO" id="GO:0008408">
    <property type="term" value="F:3'-5' exonuclease activity"/>
    <property type="evidence" value="ECO:0007669"/>
    <property type="project" value="TreeGrafter"/>
</dbReference>
<dbReference type="Gene3D" id="3.30.420.10">
    <property type="entry name" value="Ribonuclease H-like superfamily/Ribonuclease H"/>
    <property type="match status" value="1"/>
</dbReference>
<reference evidence="4 5" key="1">
    <citation type="submission" date="2018-03" db="EMBL/GenBank/DDBJ databases">
        <title>Comparative genomics illustrates the genes involved in a hyperalkaliphilic mechanisms of Serpentinomonas isolated from highly-alkaline calcium-rich serpentinized springs.</title>
        <authorList>
            <person name="Suzuki S."/>
            <person name="Ishii S."/>
            <person name="Walworth N."/>
            <person name="Bird L."/>
            <person name="Kuenen J.G."/>
            <person name="Nealson K.H."/>
        </authorList>
    </citation>
    <scope>NUCLEOTIDE SEQUENCE [LARGE SCALE GENOMIC DNA]</scope>
    <source>
        <strain evidence="4 5">83</strain>
    </source>
</reference>
<dbReference type="InterPro" id="IPR012337">
    <property type="entry name" value="RNaseH-like_sf"/>
</dbReference>
<dbReference type="GO" id="GO:0005829">
    <property type="term" value="C:cytosol"/>
    <property type="evidence" value="ECO:0007669"/>
    <property type="project" value="TreeGrafter"/>
</dbReference>
<accession>A0A2S9KHE0</accession>
<proteinExistence type="predicted"/>
<dbReference type="EMBL" id="PVLR01000011">
    <property type="protein sequence ID" value="PRD69817.1"/>
    <property type="molecule type" value="Genomic_DNA"/>
</dbReference>
<name>A0A2S9KHE0_9BURK</name>
<dbReference type="CDD" id="cd06127">
    <property type="entry name" value="DEDDh"/>
    <property type="match status" value="1"/>
</dbReference>
<comment type="subunit">
    <text evidence="2">DNA polymerase III contains a core (composed of alpha, epsilon and theta chains) that associates with a tau subunit. This core dimerizes to form the POLIII' complex. PolIII' associates with the gamma complex (composed of gamma, delta, delta', psi and chi chains) and with the beta chain to form the complete DNA polymerase III complex.</text>
</comment>
<dbReference type="AlphaFoldDB" id="A0A2S9KHE0"/>